<evidence type="ECO:0000313" key="2">
    <source>
        <dbReference type="EMBL" id="JAH39788.1"/>
    </source>
</evidence>
<reference evidence="2" key="1">
    <citation type="submission" date="2014-11" db="EMBL/GenBank/DDBJ databases">
        <authorList>
            <person name="Amaro Gonzalez C."/>
        </authorList>
    </citation>
    <scope>NUCLEOTIDE SEQUENCE</scope>
</reference>
<sequence>MSWTGSPSRTICPLNRMCCALESRPPVSSRSSSPARSSTSGCSTWVDRGQSGRSGSTASKA</sequence>
<evidence type="ECO:0000256" key="1">
    <source>
        <dbReference type="SAM" id="MobiDB-lite"/>
    </source>
</evidence>
<dbReference type="EMBL" id="GBXM01068789">
    <property type="protein sequence ID" value="JAH39788.1"/>
    <property type="molecule type" value="Transcribed_RNA"/>
</dbReference>
<feature type="compositionally biased region" description="Polar residues" evidence="1">
    <location>
        <begin position="51"/>
        <end position="61"/>
    </location>
</feature>
<dbReference type="AlphaFoldDB" id="A0A0E9SH33"/>
<reference evidence="2" key="2">
    <citation type="journal article" date="2015" name="Fish Shellfish Immunol.">
        <title>Early steps in the European eel (Anguilla anguilla)-Vibrio vulnificus interaction in the gills: Role of the RtxA13 toxin.</title>
        <authorList>
            <person name="Callol A."/>
            <person name="Pajuelo D."/>
            <person name="Ebbesson L."/>
            <person name="Teles M."/>
            <person name="MacKenzie S."/>
            <person name="Amaro C."/>
        </authorList>
    </citation>
    <scope>NUCLEOTIDE SEQUENCE</scope>
</reference>
<name>A0A0E9SH33_ANGAN</name>
<feature type="region of interest" description="Disordered" evidence="1">
    <location>
        <begin position="23"/>
        <end position="61"/>
    </location>
</feature>
<organism evidence="2">
    <name type="scientific">Anguilla anguilla</name>
    <name type="common">European freshwater eel</name>
    <name type="synonym">Muraena anguilla</name>
    <dbReference type="NCBI Taxonomy" id="7936"/>
    <lineage>
        <taxon>Eukaryota</taxon>
        <taxon>Metazoa</taxon>
        <taxon>Chordata</taxon>
        <taxon>Craniata</taxon>
        <taxon>Vertebrata</taxon>
        <taxon>Euteleostomi</taxon>
        <taxon>Actinopterygii</taxon>
        <taxon>Neopterygii</taxon>
        <taxon>Teleostei</taxon>
        <taxon>Anguilliformes</taxon>
        <taxon>Anguillidae</taxon>
        <taxon>Anguilla</taxon>
    </lineage>
</organism>
<protein>
    <submittedName>
        <fullName evidence="2">Uncharacterized protein</fullName>
    </submittedName>
</protein>
<accession>A0A0E9SH33</accession>
<proteinExistence type="predicted"/>
<feature type="compositionally biased region" description="Low complexity" evidence="1">
    <location>
        <begin position="23"/>
        <end position="43"/>
    </location>
</feature>